<evidence type="ECO:0000256" key="2">
    <source>
        <dbReference type="ARBA" id="ARBA00022525"/>
    </source>
</evidence>
<keyword evidence="5" id="KW-1133">Transmembrane helix</keyword>
<feature type="transmembrane region" description="Helical" evidence="5">
    <location>
        <begin position="99"/>
        <end position="117"/>
    </location>
</feature>
<keyword evidence="8" id="KW-1185">Reference proteome</keyword>
<dbReference type="EMBL" id="JACHMF010000001">
    <property type="protein sequence ID" value="MBB4694251.1"/>
    <property type="molecule type" value="Genomic_DNA"/>
</dbReference>
<dbReference type="AlphaFoldDB" id="A0A7W7CWE0"/>
<keyword evidence="3" id="KW-0732">Signal</keyword>
<protein>
    <submittedName>
        <fullName evidence="7">LPXTG-motif cell wall-anchored protein</fullName>
    </submittedName>
</protein>
<dbReference type="Proteomes" id="UP000542742">
    <property type="component" value="Unassembled WGS sequence"/>
</dbReference>
<gene>
    <name evidence="7" type="ORF">BKA14_004399</name>
</gene>
<proteinExistence type="predicted"/>
<evidence type="ECO:0000313" key="7">
    <source>
        <dbReference type="EMBL" id="MBB4694251.1"/>
    </source>
</evidence>
<keyword evidence="4" id="KW-0572">Peptidoglycan-anchor</keyword>
<evidence type="ECO:0000256" key="1">
    <source>
        <dbReference type="ARBA" id="ARBA00022512"/>
    </source>
</evidence>
<dbReference type="Pfam" id="PF00746">
    <property type="entry name" value="Gram_pos_anchor"/>
    <property type="match status" value="1"/>
</dbReference>
<name>A0A7W7CWE0_9ACTN</name>
<dbReference type="InterPro" id="IPR019931">
    <property type="entry name" value="LPXTG_anchor"/>
</dbReference>
<keyword evidence="5" id="KW-0472">Membrane</keyword>
<keyword evidence="5" id="KW-0812">Transmembrane</keyword>
<evidence type="ECO:0000313" key="8">
    <source>
        <dbReference type="Proteomes" id="UP000542742"/>
    </source>
</evidence>
<reference evidence="7 8" key="1">
    <citation type="submission" date="2020-08" db="EMBL/GenBank/DDBJ databases">
        <title>Sequencing the genomes of 1000 actinobacteria strains.</title>
        <authorList>
            <person name="Klenk H.-P."/>
        </authorList>
    </citation>
    <scope>NUCLEOTIDE SEQUENCE [LARGE SCALE GENOMIC DNA]</scope>
    <source>
        <strain evidence="7 8">DSM 45518</strain>
    </source>
</reference>
<accession>A0A7W7CWE0</accession>
<evidence type="ECO:0000256" key="5">
    <source>
        <dbReference type="SAM" id="Phobius"/>
    </source>
</evidence>
<dbReference type="NCBIfam" id="TIGR01167">
    <property type="entry name" value="LPXTG_anchor"/>
    <property type="match status" value="1"/>
</dbReference>
<organism evidence="7 8">
    <name type="scientific">Paractinoplanes abujensis</name>
    <dbReference type="NCBI Taxonomy" id="882441"/>
    <lineage>
        <taxon>Bacteria</taxon>
        <taxon>Bacillati</taxon>
        <taxon>Actinomycetota</taxon>
        <taxon>Actinomycetes</taxon>
        <taxon>Micromonosporales</taxon>
        <taxon>Micromonosporaceae</taxon>
        <taxon>Paractinoplanes</taxon>
    </lineage>
</organism>
<evidence type="ECO:0000256" key="3">
    <source>
        <dbReference type="ARBA" id="ARBA00022729"/>
    </source>
</evidence>
<sequence length="123" mass="12594">MDWLDPARELRLQARAGANAPWRTVATTKSRADGTYAFTTPFAGTSDYRVIAPPVAWVPNEEALAYAETPATTVRGAAGGGGQGGGGGLPVTGASVTPIAIAGGLLVLLGVLFATLGRRRRDS</sequence>
<comment type="caution">
    <text evidence="7">The sequence shown here is derived from an EMBL/GenBank/DDBJ whole genome shotgun (WGS) entry which is preliminary data.</text>
</comment>
<dbReference type="RefSeq" id="WP_184952759.1">
    <property type="nucleotide sequence ID" value="NZ_BOMC01000038.1"/>
</dbReference>
<dbReference type="PROSITE" id="PS50847">
    <property type="entry name" value="GRAM_POS_ANCHORING"/>
    <property type="match status" value="1"/>
</dbReference>
<evidence type="ECO:0000256" key="4">
    <source>
        <dbReference type="ARBA" id="ARBA00023088"/>
    </source>
</evidence>
<keyword evidence="1" id="KW-0134">Cell wall</keyword>
<evidence type="ECO:0000259" key="6">
    <source>
        <dbReference type="PROSITE" id="PS50847"/>
    </source>
</evidence>
<feature type="domain" description="Gram-positive cocci surface proteins LPxTG" evidence="6">
    <location>
        <begin position="89"/>
        <end position="123"/>
    </location>
</feature>
<keyword evidence="2" id="KW-0964">Secreted</keyword>